<accession>A0A0C2N282</accession>
<name>A0A0C2N282_THEKT</name>
<dbReference type="InterPro" id="IPR036915">
    <property type="entry name" value="Cyclin-like_sf"/>
</dbReference>
<evidence type="ECO:0000313" key="4">
    <source>
        <dbReference type="Proteomes" id="UP000031668"/>
    </source>
</evidence>
<evidence type="ECO:0000313" key="3">
    <source>
        <dbReference type="EMBL" id="KII73716.1"/>
    </source>
</evidence>
<feature type="region of interest" description="Disordered" evidence="2">
    <location>
        <begin position="1"/>
        <end position="21"/>
    </location>
</feature>
<protein>
    <submittedName>
        <fullName evidence="3">Cyclin-L1</fullName>
    </submittedName>
</protein>
<comment type="caution">
    <text evidence="3">The sequence shown here is derived from an EMBL/GenBank/DDBJ whole genome shotgun (WGS) entry which is preliminary data.</text>
</comment>
<reference evidence="3 4" key="1">
    <citation type="journal article" date="2014" name="Genome Biol. Evol.">
        <title>The genome of the myxosporean Thelohanellus kitauei shows adaptations to nutrient acquisition within its fish host.</title>
        <authorList>
            <person name="Yang Y."/>
            <person name="Xiong J."/>
            <person name="Zhou Z."/>
            <person name="Huo F."/>
            <person name="Miao W."/>
            <person name="Ran C."/>
            <person name="Liu Y."/>
            <person name="Zhang J."/>
            <person name="Feng J."/>
            <person name="Wang M."/>
            <person name="Wang M."/>
            <person name="Wang L."/>
            <person name="Yao B."/>
        </authorList>
    </citation>
    <scope>NUCLEOTIDE SEQUENCE [LARGE SCALE GENOMIC DNA]</scope>
    <source>
        <strain evidence="3">Wuqing</strain>
    </source>
</reference>
<evidence type="ECO:0000256" key="2">
    <source>
        <dbReference type="SAM" id="MobiDB-lite"/>
    </source>
</evidence>
<dbReference type="OrthoDB" id="10264655at2759"/>
<proteinExistence type="predicted"/>
<dbReference type="PANTHER" id="PTHR10026">
    <property type="entry name" value="CYCLIN"/>
    <property type="match status" value="1"/>
</dbReference>
<dbReference type="InterPro" id="IPR043198">
    <property type="entry name" value="Cyclin/Ssn8"/>
</dbReference>
<dbReference type="GO" id="GO:0006357">
    <property type="term" value="P:regulation of transcription by RNA polymerase II"/>
    <property type="evidence" value="ECO:0007669"/>
    <property type="project" value="InterPro"/>
</dbReference>
<organism evidence="3 4">
    <name type="scientific">Thelohanellus kitauei</name>
    <name type="common">Myxosporean</name>
    <dbReference type="NCBI Taxonomy" id="669202"/>
    <lineage>
        <taxon>Eukaryota</taxon>
        <taxon>Metazoa</taxon>
        <taxon>Cnidaria</taxon>
        <taxon>Myxozoa</taxon>
        <taxon>Myxosporea</taxon>
        <taxon>Bivalvulida</taxon>
        <taxon>Platysporina</taxon>
        <taxon>Myxobolidae</taxon>
        <taxon>Thelohanellus</taxon>
    </lineage>
</organism>
<keyword evidence="1" id="KW-0195">Cyclin</keyword>
<dbReference type="GO" id="GO:0016538">
    <property type="term" value="F:cyclin-dependent protein serine/threonine kinase regulator activity"/>
    <property type="evidence" value="ECO:0007669"/>
    <property type="project" value="InterPro"/>
</dbReference>
<dbReference type="AlphaFoldDB" id="A0A0C2N282"/>
<evidence type="ECO:0000256" key="1">
    <source>
        <dbReference type="ARBA" id="ARBA00023127"/>
    </source>
</evidence>
<sequence>MPENENNQSNFDETGNGEGYEGVELSLDNCIMPEDMLANTPSKRDGIPQEMEDHLRFFGCELLQTSGILLKLPQVAMATAQILYQRFFYCKSFLKHDYEVLNV</sequence>
<gene>
    <name evidence="3" type="ORF">RF11_11014</name>
</gene>
<dbReference type="EMBL" id="JWZT01000699">
    <property type="protein sequence ID" value="KII73716.1"/>
    <property type="molecule type" value="Genomic_DNA"/>
</dbReference>
<dbReference type="Gene3D" id="1.10.472.10">
    <property type="entry name" value="Cyclin-like"/>
    <property type="match status" value="1"/>
</dbReference>
<dbReference type="Proteomes" id="UP000031668">
    <property type="component" value="Unassembled WGS sequence"/>
</dbReference>
<dbReference type="SUPFAM" id="SSF47954">
    <property type="entry name" value="Cyclin-like"/>
    <property type="match status" value="1"/>
</dbReference>
<feature type="compositionally biased region" description="Polar residues" evidence="2">
    <location>
        <begin position="1"/>
        <end position="13"/>
    </location>
</feature>
<keyword evidence="4" id="KW-1185">Reference proteome</keyword>